<dbReference type="GO" id="GO:0003968">
    <property type="term" value="F:RNA-directed RNA polymerase activity"/>
    <property type="evidence" value="ECO:0007669"/>
    <property type="project" value="UniProtKB-KW"/>
</dbReference>
<dbReference type="Proteomes" id="UP001412239">
    <property type="component" value="Unassembled WGS sequence"/>
</dbReference>
<keyword evidence="1" id="KW-0696">RNA-directed RNA polymerase</keyword>
<dbReference type="EC" id="2.7.7.48" evidence="1"/>
<evidence type="ECO:0000313" key="4">
    <source>
        <dbReference type="EMBL" id="CUS12437.1"/>
    </source>
</evidence>
<dbReference type="GO" id="GO:0003723">
    <property type="term" value="F:RNA binding"/>
    <property type="evidence" value="ECO:0007669"/>
    <property type="project" value="UniProtKB-KW"/>
</dbReference>
<dbReference type="GO" id="GO:0030422">
    <property type="term" value="P:siRNA processing"/>
    <property type="evidence" value="ECO:0007669"/>
    <property type="project" value="TreeGrafter"/>
</dbReference>
<evidence type="ECO:0000259" key="3">
    <source>
        <dbReference type="Pfam" id="PF25358"/>
    </source>
</evidence>
<proteinExistence type="inferred from homology"/>
<accession>A0A292Q192</accession>
<keyword evidence="1" id="KW-0548">Nucleotidyltransferase</keyword>
<dbReference type="EMBL" id="LN890990">
    <property type="protein sequence ID" value="CUS12437.1"/>
    <property type="molecule type" value="Genomic_DNA"/>
</dbReference>
<keyword evidence="5" id="KW-1185">Reference proteome</keyword>
<evidence type="ECO:0000313" key="5">
    <source>
        <dbReference type="Proteomes" id="UP001412239"/>
    </source>
</evidence>
<sequence>MEIFIQNIPYSSGRDSQLKRTLEPHLHDLGVLAFRATVFKGKPGKGGWKNGILTVPTKEAGNEFLSLYGPRNGGGAPRLINMQGHALRFVISNKGCDQHVVKSLQKEQEALVRESLQQPQIQRTRPPGKKFDIEKVECGVWSTDAKGCAPVFKCYYSIDVVGTLRFGGRAVHIVFEREDSPSRDDPLSLIFERLGLEMPDDGTSADKSIVARYIDMSSIVVSKGNTKAVTFTLDKAPRFYDETPQQPAFSLGFFRNDVRKRVSSLGADHALYAPFAFVYRIYLREAHEIESVMLLGERRGIPPVVEKRTTVRSAAFEFQESSKELVGRLQKQSAGPGMFPIAFQLNVMWAGGSLPPSSVLRLLPQVNSFIGKYGCEQTATILQEFVGSCGQEDPTTEPGTLSCQALVSKLNECAAFTSGRKGSLITPKLERAQGKRVALVHHVSITPAGCYFFGPLPEPQNRVLRKFPNHHEYFIRVTFCEEDGEQLLFQHGVDQSPIYNNQFRFYLSEGITIAGRKYEFLGFSSSSLRTQSCWFMAPFHLDGETLNPQIVTSRLGDFSSITCPGRYAARVGQAFSDTYGSIDVRADHEVEIPDVERNGRTFSDGVGTISQQLLDRVWGESESLRKTRPTVFQIRFAGAKGVVSLDTRLVGDKFCLRPSMIKFRGSSDRKIEICNSADWLPMYLNRPLIKVLEDIGVAESTFMTLQKDAIEELRQSTTSVAYAANFLKRQRIASTAIRLPWVIESLGNLGFNFRDDHFLEQAFELSLITSLRSLKHRARIPVKKGMTLVGVMDETGYLQEGQIYVTVQARDKKVSESIAGRVLITRSPVHHPGDVQMALAIGTNQLPSDSPLRALRNCVAFPQRGERDMPSMLSGGDLDGDLYNIIYDARFSLKKTYDPAGYPRVPPKDLGRPVETSDIVDFFLEFMENNLLGMISTRHLITADKKVEGVHHPDCLKLAQLASTAVDFPKTGIKVSKSDFPKATLARPDFMAPGPRILIKKGPEFVEEDAVPDDEDDDEDTPILYYESEKVLGKLYREIDETAFLREVQGTVHRERRERDVGEGAVVRGIWEWLVEAIPSNYKWEGYIGVATELKEAQTVHSYEGHVEQMMASYSDMPWKYRLREVEVFVGNIVGKERQTRRQRDASSQMKDEFDMLASSIVESMQSESREKTLGIGMASLSLCLPEKVWKDLDSLKSFTWVAVSVLLTEVDRMQKEARNKGGGTSR</sequence>
<keyword evidence="1" id="KW-0694">RNA-binding</keyword>
<comment type="catalytic activity">
    <reaction evidence="1">
        <text>RNA(n) + a ribonucleoside 5'-triphosphate = RNA(n+1) + diphosphate</text>
        <dbReference type="Rhea" id="RHEA:21248"/>
        <dbReference type="Rhea" id="RHEA-COMP:14527"/>
        <dbReference type="Rhea" id="RHEA-COMP:17342"/>
        <dbReference type="ChEBI" id="CHEBI:33019"/>
        <dbReference type="ChEBI" id="CHEBI:61557"/>
        <dbReference type="ChEBI" id="CHEBI:140395"/>
        <dbReference type="EC" id="2.7.7.48"/>
    </reaction>
</comment>
<evidence type="ECO:0000259" key="2">
    <source>
        <dbReference type="Pfam" id="PF05183"/>
    </source>
</evidence>
<dbReference type="Pfam" id="PF05183">
    <property type="entry name" value="RdRP"/>
    <property type="match status" value="1"/>
</dbReference>
<gene>
    <name evidence="4" type="ORF">GSTUAT00003402001</name>
</gene>
<dbReference type="PANTHER" id="PTHR23079:SF17">
    <property type="entry name" value="RNA-DEPENDENT RNA POLYMERASE"/>
    <property type="match status" value="1"/>
</dbReference>
<organism evidence="4 5">
    <name type="scientific">Tuber aestivum</name>
    <name type="common">summer truffle</name>
    <dbReference type="NCBI Taxonomy" id="59557"/>
    <lineage>
        <taxon>Eukaryota</taxon>
        <taxon>Fungi</taxon>
        <taxon>Dikarya</taxon>
        <taxon>Ascomycota</taxon>
        <taxon>Pezizomycotina</taxon>
        <taxon>Pezizomycetes</taxon>
        <taxon>Pezizales</taxon>
        <taxon>Tuberaceae</taxon>
        <taxon>Tuber</taxon>
    </lineage>
</organism>
<evidence type="ECO:0000256" key="1">
    <source>
        <dbReference type="RuleBase" id="RU363098"/>
    </source>
</evidence>
<name>A0A292Q192_9PEZI</name>
<dbReference type="InterPro" id="IPR057596">
    <property type="entry name" value="RDRP_core"/>
</dbReference>
<feature type="domain" description="RDRP core" evidence="2">
    <location>
        <begin position="445"/>
        <end position="1039"/>
    </location>
</feature>
<reference evidence="4" key="1">
    <citation type="submission" date="2015-10" db="EMBL/GenBank/DDBJ databases">
        <authorList>
            <person name="Regsiter A."/>
            <person name="william w."/>
        </authorList>
    </citation>
    <scope>NUCLEOTIDE SEQUENCE</scope>
    <source>
        <strain evidence="4">Montdore</strain>
    </source>
</reference>
<dbReference type="PANTHER" id="PTHR23079">
    <property type="entry name" value="RNA-DEPENDENT RNA POLYMERASE"/>
    <property type="match status" value="1"/>
</dbReference>
<dbReference type="Pfam" id="PF25358">
    <property type="entry name" value="PH_fung_RdRP"/>
    <property type="match status" value="1"/>
</dbReference>
<dbReference type="InterPro" id="IPR057503">
    <property type="entry name" value="PH_RdRP"/>
</dbReference>
<dbReference type="AlphaFoldDB" id="A0A292Q192"/>
<dbReference type="InterPro" id="IPR007855">
    <property type="entry name" value="RDRP"/>
</dbReference>
<keyword evidence="1" id="KW-0808">Transferase</keyword>
<protein>
    <recommendedName>
        <fullName evidence="1">RNA-dependent RNA polymerase</fullName>
        <ecNumber evidence="1">2.7.7.48</ecNumber>
    </recommendedName>
</protein>
<dbReference type="GO" id="GO:0031380">
    <property type="term" value="C:nuclear RNA-directed RNA polymerase complex"/>
    <property type="evidence" value="ECO:0007669"/>
    <property type="project" value="TreeGrafter"/>
</dbReference>
<comment type="similarity">
    <text evidence="1">Belongs to the RdRP family.</text>
</comment>
<feature type="domain" description="RdRP-like PH" evidence="3">
    <location>
        <begin position="129"/>
        <end position="313"/>
    </location>
</feature>